<dbReference type="Pfam" id="PF00080">
    <property type="entry name" value="Sod_Cu"/>
    <property type="match status" value="1"/>
</dbReference>
<comment type="similarity">
    <text evidence="1">Belongs to the Cu-Zn superoxide dismutase family.</text>
</comment>
<feature type="domain" description="Superoxide dismutase copper/zinc binding" evidence="4">
    <location>
        <begin position="46"/>
        <end position="172"/>
    </location>
</feature>
<dbReference type="HOGENOM" id="CLU_056632_8_1_6"/>
<name>L0GU56_9GAMM</name>
<keyword evidence="3" id="KW-0732">Signal</keyword>
<dbReference type="GO" id="GO:0005507">
    <property type="term" value="F:copper ion binding"/>
    <property type="evidence" value="ECO:0007669"/>
    <property type="project" value="InterPro"/>
</dbReference>
<dbReference type="Proteomes" id="UP000010816">
    <property type="component" value="Chromosome"/>
</dbReference>
<reference evidence="5 6" key="1">
    <citation type="submission" date="2011-09" db="EMBL/GenBank/DDBJ databases">
        <title>Complete sequence of chromosome of Thioflavicoccus mobilis 8321.</title>
        <authorList>
            <consortium name="US DOE Joint Genome Institute"/>
            <person name="Lucas S."/>
            <person name="Han J."/>
            <person name="Lapidus A."/>
            <person name="Cheng J.-F."/>
            <person name="Goodwin L."/>
            <person name="Pitluck S."/>
            <person name="Peters L."/>
            <person name="Ovchinnikova G."/>
            <person name="Lu M."/>
            <person name="Detter J.C."/>
            <person name="Han C."/>
            <person name="Tapia R."/>
            <person name="Land M."/>
            <person name="Hauser L."/>
            <person name="Kyrpides N."/>
            <person name="Ivanova N."/>
            <person name="Pagani I."/>
            <person name="Vogl K."/>
            <person name="Liu Z."/>
            <person name="Imhoff J."/>
            <person name="Thiel V."/>
            <person name="Frigaard N.-U."/>
            <person name="Bryant D."/>
            <person name="Woyke T."/>
        </authorList>
    </citation>
    <scope>NUCLEOTIDE SEQUENCE [LARGE SCALE GENOMIC DNA]</scope>
    <source>
        <strain evidence="5 6">8321</strain>
    </source>
</reference>
<feature type="region of interest" description="Disordered" evidence="2">
    <location>
        <begin position="95"/>
        <end position="114"/>
    </location>
</feature>
<gene>
    <name evidence="5" type="ORF">Thimo_1525</name>
</gene>
<dbReference type="OrthoDB" id="5431326at2"/>
<dbReference type="Gene3D" id="2.60.40.200">
    <property type="entry name" value="Superoxide dismutase, copper/zinc binding domain"/>
    <property type="match status" value="1"/>
</dbReference>
<evidence type="ECO:0000256" key="1">
    <source>
        <dbReference type="ARBA" id="ARBA00010457"/>
    </source>
</evidence>
<dbReference type="InterPro" id="IPR001424">
    <property type="entry name" value="SOD_Cu_Zn_dom"/>
</dbReference>
<evidence type="ECO:0000256" key="3">
    <source>
        <dbReference type="SAM" id="SignalP"/>
    </source>
</evidence>
<keyword evidence="6" id="KW-1185">Reference proteome</keyword>
<evidence type="ECO:0000259" key="4">
    <source>
        <dbReference type="Pfam" id="PF00080"/>
    </source>
</evidence>
<dbReference type="SUPFAM" id="SSF49329">
    <property type="entry name" value="Cu,Zn superoxide dismutase-like"/>
    <property type="match status" value="1"/>
</dbReference>
<organism evidence="5 6">
    <name type="scientific">Thioflavicoccus mobilis 8321</name>
    <dbReference type="NCBI Taxonomy" id="765912"/>
    <lineage>
        <taxon>Bacteria</taxon>
        <taxon>Pseudomonadati</taxon>
        <taxon>Pseudomonadota</taxon>
        <taxon>Gammaproteobacteria</taxon>
        <taxon>Chromatiales</taxon>
        <taxon>Chromatiaceae</taxon>
        <taxon>Thioflavicoccus</taxon>
    </lineage>
</organism>
<accession>L0GU56</accession>
<dbReference type="AlphaFoldDB" id="L0GU56"/>
<dbReference type="InterPro" id="IPR024134">
    <property type="entry name" value="SOD_Cu/Zn_/chaperone"/>
</dbReference>
<sequence length="175" mass="17946">MSNLNRSCAAAGPLLLGLAFSPSAATAADVDSAMAMMTDRDGQSVGQVELKQTPAGVLLHANLAGLPAGVHAFHIHQTGVCDSPFKSSGGHLASEGQHHGYYNEQGPHDGDMPNIHVPEDGALDIEVMTGVKDLGKEVLDDDGAAIVIHEGADDYETDPAGAAGPRIACGVIETK</sequence>
<dbReference type="InterPro" id="IPR036423">
    <property type="entry name" value="SOD-like_Cu/Zn_dom_sf"/>
</dbReference>
<evidence type="ECO:0000313" key="5">
    <source>
        <dbReference type="EMBL" id="AGA90308.1"/>
    </source>
</evidence>
<dbReference type="eggNOG" id="COG2032">
    <property type="taxonomic scope" value="Bacteria"/>
</dbReference>
<evidence type="ECO:0000313" key="6">
    <source>
        <dbReference type="Proteomes" id="UP000010816"/>
    </source>
</evidence>
<feature type="chain" id="PRO_5003943114" evidence="3">
    <location>
        <begin position="28"/>
        <end position="175"/>
    </location>
</feature>
<protein>
    <submittedName>
        <fullName evidence="5">Cu/Zn superoxide dismutase</fullName>
    </submittedName>
</protein>
<feature type="signal peptide" evidence="3">
    <location>
        <begin position="1"/>
        <end position="27"/>
    </location>
</feature>
<dbReference type="CDD" id="cd00305">
    <property type="entry name" value="Cu-Zn_Superoxide_Dismutase"/>
    <property type="match status" value="1"/>
</dbReference>
<evidence type="ECO:0000256" key="2">
    <source>
        <dbReference type="SAM" id="MobiDB-lite"/>
    </source>
</evidence>
<dbReference type="RefSeq" id="WP_015280449.1">
    <property type="nucleotide sequence ID" value="NC_019940.1"/>
</dbReference>
<dbReference type="GO" id="GO:0006801">
    <property type="term" value="P:superoxide metabolic process"/>
    <property type="evidence" value="ECO:0007669"/>
    <property type="project" value="InterPro"/>
</dbReference>
<dbReference type="PANTHER" id="PTHR10003">
    <property type="entry name" value="SUPEROXIDE DISMUTASE CU-ZN -RELATED"/>
    <property type="match status" value="1"/>
</dbReference>
<dbReference type="KEGG" id="tmb:Thimo_1525"/>
<dbReference type="STRING" id="765912.Thimo_1525"/>
<dbReference type="EMBL" id="CP003051">
    <property type="protein sequence ID" value="AGA90308.1"/>
    <property type="molecule type" value="Genomic_DNA"/>
</dbReference>
<proteinExistence type="inferred from homology"/>